<comment type="caution">
    <text evidence="2">The sequence shown here is derived from an EMBL/GenBank/DDBJ whole genome shotgun (WGS) entry which is preliminary data.</text>
</comment>
<keyword evidence="3" id="KW-1185">Reference proteome</keyword>
<feature type="compositionally biased region" description="Basic and acidic residues" evidence="1">
    <location>
        <begin position="46"/>
        <end position="60"/>
    </location>
</feature>
<dbReference type="Proteomes" id="UP000023152">
    <property type="component" value="Unassembled WGS sequence"/>
</dbReference>
<organism evidence="2 3">
    <name type="scientific">Reticulomyxa filosa</name>
    <dbReference type="NCBI Taxonomy" id="46433"/>
    <lineage>
        <taxon>Eukaryota</taxon>
        <taxon>Sar</taxon>
        <taxon>Rhizaria</taxon>
        <taxon>Retaria</taxon>
        <taxon>Foraminifera</taxon>
        <taxon>Monothalamids</taxon>
        <taxon>Reticulomyxidae</taxon>
        <taxon>Reticulomyxa</taxon>
    </lineage>
</organism>
<gene>
    <name evidence="2" type="ORF">RFI_34962</name>
</gene>
<reference evidence="2 3" key="1">
    <citation type="journal article" date="2013" name="Curr. Biol.">
        <title>The Genome of the Foraminiferan Reticulomyxa filosa.</title>
        <authorList>
            <person name="Glockner G."/>
            <person name="Hulsmann N."/>
            <person name="Schleicher M."/>
            <person name="Noegel A.A."/>
            <person name="Eichinger L."/>
            <person name="Gallinger C."/>
            <person name="Pawlowski J."/>
            <person name="Sierra R."/>
            <person name="Euteneuer U."/>
            <person name="Pillet L."/>
            <person name="Moustafa A."/>
            <person name="Platzer M."/>
            <person name="Groth M."/>
            <person name="Szafranski K."/>
            <person name="Schliwa M."/>
        </authorList>
    </citation>
    <scope>NUCLEOTIDE SEQUENCE [LARGE SCALE GENOMIC DNA]</scope>
</reference>
<sequence length="91" mass="10601">MGNQTGKKEIPAGTSRKEGKKSDKRKTQNEHKKKDEKVTYANETSEAEKEKKNQELDTTKQKLMRHYQSQDKLAPLFDDPEQSIDTCYIRL</sequence>
<dbReference type="AlphaFoldDB" id="X6LLI6"/>
<accession>X6LLI6</accession>
<feature type="compositionally biased region" description="Basic and acidic residues" evidence="1">
    <location>
        <begin position="1"/>
        <end position="38"/>
    </location>
</feature>
<protein>
    <submittedName>
        <fullName evidence="2">Regulator of nonsense transcripts 2</fullName>
    </submittedName>
</protein>
<feature type="region of interest" description="Disordered" evidence="1">
    <location>
        <begin position="1"/>
        <end position="63"/>
    </location>
</feature>
<proteinExistence type="predicted"/>
<evidence type="ECO:0000313" key="3">
    <source>
        <dbReference type="Proteomes" id="UP000023152"/>
    </source>
</evidence>
<evidence type="ECO:0000313" key="2">
    <source>
        <dbReference type="EMBL" id="ETO02469.1"/>
    </source>
</evidence>
<dbReference type="EMBL" id="ASPP01035693">
    <property type="protein sequence ID" value="ETO02469.1"/>
    <property type="molecule type" value="Genomic_DNA"/>
</dbReference>
<evidence type="ECO:0000256" key="1">
    <source>
        <dbReference type="SAM" id="MobiDB-lite"/>
    </source>
</evidence>
<name>X6LLI6_RETFI</name>
<feature type="non-terminal residue" evidence="2">
    <location>
        <position position="91"/>
    </location>
</feature>